<dbReference type="InterPro" id="IPR001841">
    <property type="entry name" value="Znf_RING"/>
</dbReference>
<reference evidence="6" key="2">
    <citation type="journal article" name="Front. Microbiol.">
        <title>Degradative Capacity of Two Strains of Rhodonia placenta: From Phenotype to Genotype.</title>
        <authorList>
            <person name="Kolle M."/>
            <person name="Horta M.A.C."/>
            <person name="Nowrousian M."/>
            <person name="Ohm R.A."/>
            <person name="Benz J.P."/>
            <person name="Pilgard A."/>
        </authorList>
    </citation>
    <scope>NUCLEOTIDE SEQUENCE</scope>
    <source>
        <strain evidence="6">FPRL280</strain>
    </source>
</reference>
<dbReference type="GO" id="GO:0008270">
    <property type="term" value="F:zinc ion binding"/>
    <property type="evidence" value="ECO:0007669"/>
    <property type="project" value="UniProtKB-KW"/>
</dbReference>
<dbReference type="SMART" id="SM00184">
    <property type="entry name" value="RING"/>
    <property type="match status" value="1"/>
</dbReference>
<dbReference type="PANTHER" id="PTHR23327:SF51">
    <property type="entry name" value="TRANSCRIPTIONAL REGULATOR OF YEAST FORM ADHERENCE 3"/>
    <property type="match status" value="1"/>
</dbReference>
<dbReference type="Gene3D" id="3.30.40.10">
    <property type="entry name" value="Zinc/RING finger domain, C3HC4 (zinc finger)"/>
    <property type="match status" value="1"/>
</dbReference>
<organism evidence="6 7">
    <name type="scientific">Rhodonia placenta</name>
    <dbReference type="NCBI Taxonomy" id="104341"/>
    <lineage>
        <taxon>Eukaryota</taxon>
        <taxon>Fungi</taxon>
        <taxon>Dikarya</taxon>
        <taxon>Basidiomycota</taxon>
        <taxon>Agaricomycotina</taxon>
        <taxon>Agaricomycetes</taxon>
        <taxon>Polyporales</taxon>
        <taxon>Adustoporiaceae</taxon>
        <taxon>Rhodonia</taxon>
    </lineage>
</organism>
<name>A0A8H7NTP6_9APHY</name>
<dbReference type="InterPro" id="IPR017907">
    <property type="entry name" value="Znf_RING_CS"/>
</dbReference>
<evidence type="ECO:0000256" key="4">
    <source>
        <dbReference type="PROSITE-ProRule" id="PRU00175"/>
    </source>
</evidence>
<dbReference type="PROSITE" id="PS50089">
    <property type="entry name" value="ZF_RING_2"/>
    <property type="match status" value="1"/>
</dbReference>
<evidence type="ECO:0000256" key="1">
    <source>
        <dbReference type="ARBA" id="ARBA00022723"/>
    </source>
</evidence>
<gene>
    <name evidence="6" type="ORF">IEO21_09783</name>
</gene>
<dbReference type="Proteomes" id="UP000639403">
    <property type="component" value="Unassembled WGS sequence"/>
</dbReference>
<evidence type="ECO:0000256" key="2">
    <source>
        <dbReference type="ARBA" id="ARBA00022771"/>
    </source>
</evidence>
<dbReference type="InterPro" id="IPR013083">
    <property type="entry name" value="Znf_RING/FYVE/PHD"/>
</dbReference>
<comment type="caution">
    <text evidence="6">The sequence shown here is derived from an EMBL/GenBank/DDBJ whole genome shotgun (WGS) entry which is preliminary data.</text>
</comment>
<dbReference type="EMBL" id="JADOXO010000538">
    <property type="protein sequence ID" value="KAF9802965.1"/>
    <property type="molecule type" value="Genomic_DNA"/>
</dbReference>
<dbReference type="InterPro" id="IPR004331">
    <property type="entry name" value="SPX_dom"/>
</dbReference>
<dbReference type="Pfam" id="PF03105">
    <property type="entry name" value="SPX"/>
    <property type="match status" value="1"/>
</dbReference>
<keyword evidence="3" id="KW-0862">Zinc</keyword>
<dbReference type="InterPro" id="IPR018957">
    <property type="entry name" value="Znf_C3HC4_RING-type"/>
</dbReference>
<evidence type="ECO:0000259" key="5">
    <source>
        <dbReference type="PROSITE" id="PS50089"/>
    </source>
</evidence>
<keyword evidence="1" id="KW-0479">Metal-binding</keyword>
<evidence type="ECO:0000256" key="3">
    <source>
        <dbReference type="ARBA" id="ARBA00022833"/>
    </source>
</evidence>
<protein>
    <recommendedName>
        <fullName evidence="5">RING-type domain-containing protein</fullName>
    </recommendedName>
</protein>
<sequence>MHFSKTYQQLLLTLPVELRDSAIEYRKLKKLINKVVNELNSIGLSPDVLQEVLGQGDISTTRTIRVNDHEVKVIYELSNVADHIEPRLRLIGSQEALGSPSSPRSASLSGALDAATDEESIAVTLPPGEGAGQDSTAVSVEEIITPSALSSLLQENVAPDTHEIIIPLVSDTAFYQLLTQALQYLNAKLAVAIGENLLPIIPHIDDYACLICTNIAFKPIRLSCGHLFCVRCLVKMQKRGQGHCPMCRAPNVLSADRSNVDWALLNFMQDWFPVESKQKLRQNEKEVAEEEWEELGVEVGNCVVM</sequence>
<evidence type="ECO:0000313" key="7">
    <source>
        <dbReference type="Proteomes" id="UP000639403"/>
    </source>
</evidence>
<accession>A0A8H7NTP6</accession>
<dbReference type="SUPFAM" id="SSF57850">
    <property type="entry name" value="RING/U-box"/>
    <property type="match status" value="1"/>
</dbReference>
<dbReference type="Pfam" id="PF00097">
    <property type="entry name" value="zf-C3HC4"/>
    <property type="match status" value="1"/>
</dbReference>
<reference evidence="6" key="1">
    <citation type="submission" date="2020-11" db="EMBL/GenBank/DDBJ databases">
        <authorList>
            <person name="Koelle M."/>
            <person name="Horta M.A.C."/>
            <person name="Nowrousian M."/>
            <person name="Ohm R.A."/>
            <person name="Benz P."/>
            <person name="Pilgard A."/>
        </authorList>
    </citation>
    <scope>NUCLEOTIDE SEQUENCE</scope>
    <source>
        <strain evidence="6">FPRL280</strain>
    </source>
</reference>
<dbReference type="AlphaFoldDB" id="A0A8H7NTP6"/>
<proteinExistence type="predicted"/>
<keyword evidence="2 4" id="KW-0863">Zinc-finger</keyword>
<feature type="domain" description="RING-type" evidence="5">
    <location>
        <begin position="209"/>
        <end position="248"/>
    </location>
</feature>
<dbReference type="PANTHER" id="PTHR23327">
    <property type="entry name" value="RING FINGER PROTEIN 127"/>
    <property type="match status" value="1"/>
</dbReference>
<evidence type="ECO:0000313" key="6">
    <source>
        <dbReference type="EMBL" id="KAF9802965.1"/>
    </source>
</evidence>
<dbReference type="PROSITE" id="PS00518">
    <property type="entry name" value="ZF_RING_1"/>
    <property type="match status" value="1"/>
</dbReference>